<dbReference type="AlphaFoldDB" id="A0A1Y5TQ17"/>
<proteinExistence type="predicted"/>
<gene>
    <name evidence="1" type="ORF">PAM7971_03455</name>
</gene>
<dbReference type="EMBL" id="FWFW01000014">
    <property type="protein sequence ID" value="SLN65611.1"/>
    <property type="molecule type" value="Genomic_DNA"/>
</dbReference>
<accession>A0A1Y5TQ17</accession>
<evidence type="ECO:0000313" key="2">
    <source>
        <dbReference type="Proteomes" id="UP000193307"/>
    </source>
</evidence>
<protein>
    <submittedName>
        <fullName evidence="1">Uncharacterized protein</fullName>
    </submittedName>
</protein>
<organism evidence="1 2">
    <name type="scientific">Pacificibacter marinus</name>
    <dbReference type="NCBI Taxonomy" id="658057"/>
    <lineage>
        <taxon>Bacteria</taxon>
        <taxon>Pseudomonadati</taxon>
        <taxon>Pseudomonadota</taxon>
        <taxon>Alphaproteobacteria</taxon>
        <taxon>Rhodobacterales</taxon>
        <taxon>Roseobacteraceae</taxon>
        <taxon>Pacificibacter</taxon>
    </lineage>
</organism>
<keyword evidence="2" id="KW-1185">Reference proteome</keyword>
<evidence type="ECO:0000313" key="1">
    <source>
        <dbReference type="EMBL" id="SLN65611.1"/>
    </source>
</evidence>
<reference evidence="1 2" key="1">
    <citation type="submission" date="2017-03" db="EMBL/GenBank/DDBJ databases">
        <authorList>
            <person name="Afonso C.L."/>
            <person name="Miller P.J."/>
            <person name="Scott M.A."/>
            <person name="Spackman E."/>
            <person name="Goraichik I."/>
            <person name="Dimitrov K.M."/>
            <person name="Suarez D.L."/>
            <person name="Swayne D.E."/>
        </authorList>
    </citation>
    <scope>NUCLEOTIDE SEQUENCE [LARGE SCALE GENOMIC DNA]</scope>
    <source>
        <strain evidence="1 2">CECT 7971</strain>
    </source>
</reference>
<dbReference type="Proteomes" id="UP000193307">
    <property type="component" value="Unassembled WGS sequence"/>
</dbReference>
<name>A0A1Y5TQ17_9RHOB</name>
<sequence>MIGLKESSARAIIALTPSDLAAYLTEQMV</sequence>